<dbReference type="AlphaFoldDB" id="A0A409VHD2"/>
<proteinExistence type="predicted"/>
<feature type="compositionally biased region" description="Basic residues" evidence="1">
    <location>
        <begin position="428"/>
        <end position="437"/>
    </location>
</feature>
<reference evidence="2 3" key="1">
    <citation type="journal article" date="2018" name="Evol. Lett.">
        <title>Horizontal gene cluster transfer increased hallucinogenic mushroom diversity.</title>
        <authorList>
            <person name="Reynolds H.T."/>
            <person name="Vijayakumar V."/>
            <person name="Gluck-Thaler E."/>
            <person name="Korotkin H.B."/>
            <person name="Matheny P.B."/>
            <person name="Slot J.C."/>
        </authorList>
    </citation>
    <scope>NUCLEOTIDE SEQUENCE [LARGE SCALE GENOMIC DNA]</scope>
    <source>
        <strain evidence="2 3">SRW20</strain>
    </source>
</reference>
<dbReference type="EMBL" id="NHYE01005648">
    <property type="protein sequence ID" value="PPQ65667.1"/>
    <property type="molecule type" value="Genomic_DNA"/>
</dbReference>
<feature type="region of interest" description="Disordered" evidence="1">
    <location>
        <begin position="227"/>
        <end position="437"/>
    </location>
</feature>
<keyword evidence="3" id="KW-1185">Reference proteome</keyword>
<feature type="compositionally biased region" description="Low complexity" evidence="1">
    <location>
        <begin position="17"/>
        <end position="27"/>
    </location>
</feature>
<dbReference type="OrthoDB" id="2944913at2759"/>
<gene>
    <name evidence="2" type="ORF">CVT26_000299</name>
</gene>
<dbReference type="Proteomes" id="UP000284706">
    <property type="component" value="Unassembled WGS sequence"/>
</dbReference>
<feature type="compositionally biased region" description="Pro residues" evidence="1">
    <location>
        <begin position="49"/>
        <end position="59"/>
    </location>
</feature>
<evidence type="ECO:0000256" key="1">
    <source>
        <dbReference type="SAM" id="MobiDB-lite"/>
    </source>
</evidence>
<comment type="caution">
    <text evidence="2">The sequence shown here is derived from an EMBL/GenBank/DDBJ whole genome shotgun (WGS) entry which is preliminary data.</text>
</comment>
<sequence>MSRISVPPSEAGFNRPARSASSSAMSDARSEPTSLQQLFRHDAALSGTRPPPPSYPPLPQQVEGCKGVWSLNDDEIYGCDYPPVQTYLKQVRKAKRLVDPPSDVIWTLAALDVLYYPNDVAHWLFWSNDVYERHAKAVDAVALHKPRLIKSRVPWTGRLEYQSTVSQIQEKHVYVHINHKWYPTEPKHDRKQRTTRSSGEQALISGKEFFGLDVGCTCIVCTGSRKDNPEKKQVASKAPPKKKPLKSPSRVPRKAPTPASVPDDDSIDLGTAAHQGTPALALPEPLMKSKSHSPSPIRILSTGSSPRKVVGAGQLSPPLPSSSSSASSTSSHTRSTSQSSAETLVGNGSRSSSVESSETVVGASQSKKRKASDMEKDTDSLASEPVTVDRMVTRGRASKRRAVDPGESRLSSPVPTIAVEAPPSPAKTKPRAKRARA</sequence>
<dbReference type="STRING" id="231916.A0A409VHD2"/>
<accession>A0A409VHD2</accession>
<organism evidence="2 3">
    <name type="scientific">Gymnopilus dilepis</name>
    <dbReference type="NCBI Taxonomy" id="231916"/>
    <lineage>
        <taxon>Eukaryota</taxon>
        <taxon>Fungi</taxon>
        <taxon>Dikarya</taxon>
        <taxon>Basidiomycota</taxon>
        <taxon>Agaricomycotina</taxon>
        <taxon>Agaricomycetes</taxon>
        <taxon>Agaricomycetidae</taxon>
        <taxon>Agaricales</taxon>
        <taxon>Agaricineae</taxon>
        <taxon>Hymenogastraceae</taxon>
        <taxon>Gymnopilus</taxon>
    </lineage>
</organism>
<feature type="region of interest" description="Disordered" evidence="1">
    <location>
        <begin position="1"/>
        <end position="59"/>
    </location>
</feature>
<evidence type="ECO:0000313" key="2">
    <source>
        <dbReference type="EMBL" id="PPQ65667.1"/>
    </source>
</evidence>
<protein>
    <submittedName>
        <fullName evidence="2">Uncharacterized protein</fullName>
    </submittedName>
</protein>
<dbReference type="InParanoid" id="A0A409VHD2"/>
<name>A0A409VHD2_9AGAR</name>
<feature type="compositionally biased region" description="Low complexity" evidence="1">
    <location>
        <begin position="321"/>
        <end position="364"/>
    </location>
</feature>
<evidence type="ECO:0000313" key="3">
    <source>
        <dbReference type="Proteomes" id="UP000284706"/>
    </source>
</evidence>